<reference evidence="2 3" key="1">
    <citation type="journal article" date="2023" name="Sci. Data">
        <title>Genome assembly of the Korean intertidal mud-creeper Batillaria attramentaria.</title>
        <authorList>
            <person name="Patra A.K."/>
            <person name="Ho P.T."/>
            <person name="Jun S."/>
            <person name="Lee S.J."/>
            <person name="Kim Y."/>
            <person name="Won Y.J."/>
        </authorList>
    </citation>
    <scope>NUCLEOTIDE SEQUENCE [LARGE SCALE GENOMIC DNA]</scope>
    <source>
        <strain evidence="2">Wonlab-2016</strain>
    </source>
</reference>
<comment type="caution">
    <text evidence="2">The sequence shown here is derived from an EMBL/GenBank/DDBJ whole genome shotgun (WGS) entry which is preliminary data.</text>
</comment>
<name>A0ABD0K8M4_9CAEN</name>
<feature type="compositionally biased region" description="Basic and acidic residues" evidence="1">
    <location>
        <begin position="369"/>
        <end position="379"/>
    </location>
</feature>
<protein>
    <submittedName>
        <fullName evidence="2">Uncharacterized protein</fullName>
    </submittedName>
</protein>
<dbReference type="EMBL" id="JACVVK020000227">
    <property type="protein sequence ID" value="KAK7483407.1"/>
    <property type="molecule type" value="Genomic_DNA"/>
</dbReference>
<gene>
    <name evidence="2" type="ORF">BaRGS_00025347</name>
</gene>
<feature type="compositionally biased region" description="Basic and acidic residues" evidence="1">
    <location>
        <begin position="387"/>
        <end position="397"/>
    </location>
</feature>
<sequence>MSAMSCCQCPVATLSTSTLIDLSDTWDTTPPRCCKTNDVLSPWKCDRQSVVKEASRAHRTGKTKKDNSRQHSPSWLSAGRVENEAVQTALRKNARFRGALTTVLSAERRQPVEEGFQHLEHVEQYIEQYRATRHALLHRPLNQTNSDTHNKTAHELSASSTSLTAKKERHQAAGGCDLFNGNPPRHSSDKARQLESTSATGRHMSRGVVFRTSQSEMTSPGVCHVSSSTVKMAVTGSQMGGNKNKVYGERGRRRIQWGDNSRRRQRAPCRKLYLTWRQYRKYFLVPTSSTCVTQEEASDQSEAREEEGGGYVERSTTPAPTMPCRATTCVAVLDYDQSRVATPTSPFQLDQSARQKQTKSAVFPTVGKPGERERTRRPQTDGGVKGRRSDKGQHGDVTRPGLVGRSRSDLVGEGRPRLTICTAVDIQEAVKDLALSLGNKKPLTKTVGSP</sequence>
<proteinExistence type="predicted"/>
<keyword evidence="3" id="KW-1185">Reference proteome</keyword>
<feature type="region of interest" description="Disordered" evidence="1">
    <location>
        <begin position="179"/>
        <end position="201"/>
    </location>
</feature>
<accession>A0ABD0K8M4</accession>
<organism evidence="2 3">
    <name type="scientific">Batillaria attramentaria</name>
    <dbReference type="NCBI Taxonomy" id="370345"/>
    <lineage>
        <taxon>Eukaryota</taxon>
        <taxon>Metazoa</taxon>
        <taxon>Spiralia</taxon>
        <taxon>Lophotrochozoa</taxon>
        <taxon>Mollusca</taxon>
        <taxon>Gastropoda</taxon>
        <taxon>Caenogastropoda</taxon>
        <taxon>Sorbeoconcha</taxon>
        <taxon>Cerithioidea</taxon>
        <taxon>Batillariidae</taxon>
        <taxon>Batillaria</taxon>
    </lineage>
</organism>
<feature type="compositionally biased region" description="Polar residues" evidence="1">
    <location>
        <begin position="344"/>
        <end position="360"/>
    </location>
</feature>
<feature type="region of interest" description="Disordered" evidence="1">
    <location>
        <begin position="52"/>
        <end position="79"/>
    </location>
</feature>
<feature type="region of interest" description="Disordered" evidence="1">
    <location>
        <begin position="293"/>
        <end position="319"/>
    </location>
</feature>
<dbReference type="AlphaFoldDB" id="A0ABD0K8M4"/>
<feature type="region of interest" description="Disordered" evidence="1">
    <location>
        <begin position="142"/>
        <end position="164"/>
    </location>
</feature>
<evidence type="ECO:0000256" key="1">
    <source>
        <dbReference type="SAM" id="MobiDB-lite"/>
    </source>
</evidence>
<feature type="region of interest" description="Disordered" evidence="1">
    <location>
        <begin position="344"/>
        <end position="412"/>
    </location>
</feature>
<dbReference type="Proteomes" id="UP001519460">
    <property type="component" value="Unassembled WGS sequence"/>
</dbReference>
<evidence type="ECO:0000313" key="2">
    <source>
        <dbReference type="EMBL" id="KAK7483407.1"/>
    </source>
</evidence>
<evidence type="ECO:0000313" key="3">
    <source>
        <dbReference type="Proteomes" id="UP001519460"/>
    </source>
</evidence>